<dbReference type="Pfam" id="PF01759">
    <property type="entry name" value="NTR"/>
    <property type="match status" value="1"/>
</dbReference>
<sequence length="503" mass="55995">MPKAAGSQEIRAALPGLGCLRLRPGLPRSLLLLTWLGLCWEGEGRIQGPNPRTLRLSLLALPHSTRQQGPGHWTSWGAWSDCSSTCGNGASVRSRRCIRLPEEDPCNGDSRQFRLCHITACPPGAVPFRELQCALYNARPIPGHQATYQWVPFHGAPNLCDLNCLAEGHTFYYTFGRVLDGTRCGPDTDGLCISGRCLSAGCDGVLGSGAREDHCGTCGGANDSCLFIQRVYREAAPTSGFFGYRNVTRIPTGARHIRVTDQSRNYLALMGSDGRHVINGDWAIDWPGVYEVAGTQVRYIRSAGHHETLEAVGPTGEDLLLQVLFQEANPGIEFEFWLPRALYQSFQGTWGDFSALRQPQPREVEAGPPPGSPTKGLAHPHPPSPGHSRRLQHYCQSDFVFRGRVLARRQVGQETRYDVQVEHTYKNLYPLERREYLWGPGVCPCPLLTERREYLLTARRHVNYEGTLNRLLLPRAGYARPWSPREDTLIREAARHCPRSRAG</sequence>
<dbReference type="GeneTree" id="ENSGT00940000160456"/>
<dbReference type="Gene3D" id="2.20.100.10">
    <property type="entry name" value="Thrombospondin type-1 (TSP1) repeat"/>
    <property type="match status" value="1"/>
</dbReference>
<keyword evidence="3 4" id="KW-1015">Disulfide bond</keyword>
<feature type="disulfide bond" evidence="4">
    <location>
        <begin position="86"/>
        <end position="121"/>
    </location>
</feature>
<dbReference type="HOGENOM" id="CLU_971606_0_0_1"/>
<dbReference type="Gene3D" id="2.40.50.120">
    <property type="match status" value="1"/>
</dbReference>
<dbReference type="STRING" id="9258.ENSOANP00000027955"/>
<dbReference type="PROSITE" id="PS50092">
    <property type="entry name" value="TSP1"/>
    <property type="match status" value="1"/>
</dbReference>
<reference evidence="7" key="2">
    <citation type="submission" date="2025-08" db="UniProtKB">
        <authorList>
            <consortium name="Ensembl"/>
        </authorList>
    </citation>
    <scope>IDENTIFICATION</scope>
    <source>
        <strain evidence="7">Glennie</strain>
    </source>
</reference>
<dbReference type="SUPFAM" id="SSF50242">
    <property type="entry name" value="TIMP-like"/>
    <property type="match status" value="1"/>
</dbReference>
<evidence type="ECO:0000256" key="5">
    <source>
        <dbReference type="SAM" id="MobiDB-lite"/>
    </source>
</evidence>
<feature type="domain" description="NTR" evidence="6">
    <location>
        <begin position="377"/>
        <end position="497"/>
    </location>
</feature>
<dbReference type="OMA" id="WAPGRCP"/>
<evidence type="ECO:0000313" key="7">
    <source>
        <dbReference type="Ensembl" id="ENSOANP00000027955.2"/>
    </source>
</evidence>
<dbReference type="PROSITE" id="PS50189">
    <property type="entry name" value="NTR"/>
    <property type="match status" value="1"/>
</dbReference>
<dbReference type="Proteomes" id="UP000002279">
    <property type="component" value="Chromosome X1"/>
</dbReference>
<proteinExistence type="predicted"/>
<feature type="disulfide bond" evidence="4">
    <location>
        <begin position="97"/>
        <end position="106"/>
    </location>
</feature>
<dbReference type="InterPro" id="IPR018933">
    <property type="entry name" value="Netrin_module_non-TIMP"/>
</dbReference>
<dbReference type="SMART" id="SM00209">
    <property type="entry name" value="TSP1"/>
    <property type="match status" value="1"/>
</dbReference>
<dbReference type="Ensembl" id="ENSOANT00000031753.2">
    <property type="protein sequence ID" value="ENSOANP00000027955.2"/>
    <property type="gene ID" value="ENSOANG00000021927.3"/>
</dbReference>
<organism evidence="7 8">
    <name type="scientific">Ornithorhynchus anatinus</name>
    <name type="common">Duckbill platypus</name>
    <dbReference type="NCBI Taxonomy" id="9258"/>
    <lineage>
        <taxon>Eukaryota</taxon>
        <taxon>Metazoa</taxon>
        <taxon>Chordata</taxon>
        <taxon>Craniata</taxon>
        <taxon>Vertebrata</taxon>
        <taxon>Euteleostomi</taxon>
        <taxon>Mammalia</taxon>
        <taxon>Monotremata</taxon>
        <taxon>Ornithorhynchidae</taxon>
        <taxon>Ornithorhynchus</taxon>
    </lineage>
</organism>
<reference evidence="7 8" key="1">
    <citation type="journal article" date="2008" name="Nature">
        <title>Genome analysis of the platypus reveals unique signatures of evolution.</title>
        <authorList>
            <person name="Warren W.C."/>
            <person name="Hillier L.W."/>
            <person name="Marshall Graves J.A."/>
            <person name="Birney E."/>
            <person name="Ponting C.P."/>
            <person name="Grutzner F."/>
            <person name="Belov K."/>
            <person name="Miller W."/>
            <person name="Clarke L."/>
            <person name="Chinwalla A.T."/>
            <person name="Yang S.P."/>
            <person name="Heger A."/>
            <person name="Locke D.P."/>
            <person name="Miethke P."/>
            <person name="Waters P.D."/>
            <person name="Veyrunes F."/>
            <person name="Fulton L."/>
            <person name="Fulton B."/>
            <person name="Graves T."/>
            <person name="Wallis J."/>
            <person name="Puente X.S."/>
            <person name="Lopez-Otin C."/>
            <person name="Ordonez G.R."/>
            <person name="Eichler E.E."/>
            <person name="Chen L."/>
            <person name="Cheng Z."/>
            <person name="Deakin J.E."/>
            <person name="Alsop A."/>
            <person name="Thompson K."/>
            <person name="Kirby P."/>
            <person name="Papenfuss A.T."/>
            <person name="Wakefield M.J."/>
            <person name="Olender T."/>
            <person name="Lancet D."/>
            <person name="Huttley G.A."/>
            <person name="Smit A.F."/>
            <person name="Pask A."/>
            <person name="Temple-Smith P."/>
            <person name="Batzer M.A."/>
            <person name="Walker J.A."/>
            <person name="Konkel M.K."/>
            <person name="Harris R.S."/>
            <person name="Whittington C.M."/>
            <person name="Wong E.S."/>
            <person name="Gemmell N.J."/>
            <person name="Buschiazzo E."/>
            <person name="Vargas Jentzsch I.M."/>
            <person name="Merkel A."/>
            <person name="Schmitz J."/>
            <person name="Zemann A."/>
            <person name="Churakov G."/>
            <person name="Kriegs J.O."/>
            <person name="Brosius J."/>
            <person name="Murchison E.P."/>
            <person name="Sachidanandam R."/>
            <person name="Smith C."/>
            <person name="Hannon G.J."/>
            <person name="Tsend-Ayush E."/>
            <person name="McMillan D."/>
            <person name="Attenborough R."/>
            <person name="Rens W."/>
            <person name="Ferguson-Smith M."/>
            <person name="Lefevre C.M."/>
            <person name="Sharp J.A."/>
            <person name="Nicholas K.R."/>
            <person name="Ray D.A."/>
            <person name="Kube M."/>
            <person name="Reinhardt R."/>
            <person name="Pringle T.H."/>
            <person name="Taylor J."/>
            <person name="Jones R.C."/>
            <person name="Nixon B."/>
            <person name="Dacheux J.L."/>
            <person name="Niwa H."/>
            <person name="Sekita Y."/>
            <person name="Huang X."/>
            <person name="Stark A."/>
            <person name="Kheradpour P."/>
            <person name="Kellis M."/>
            <person name="Flicek P."/>
            <person name="Chen Y."/>
            <person name="Webber C."/>
            <person name="Hardison R."/>
            <person name="Nelson J."/>
            <person name="Hallsworth-Pepin K."/>
            <person name="Delehaunty K."/>
            <person name="Markovic C."/>
            <person name="Minx P."/>
            <person name="Feng Y."/>
            <person name="Kremitzki C."/>
            <person name="Mitreva M."/>
            <person name="Glasscock J."/>
            <person name="Wylie T."/>
            <person name="Wohldmann P."/>
            <person name="Thiru P."/>
            <person name="Nhan M.N."/>
            <person name="Pohl C.S."/>
            <person name="Smith S.M."/>
            <person name="Hou S."/>
            <person name="Nefedov M."/>
            <person name="de Jong P.J."/>
            <person name="Renfree M.B."/>
            <person name="Mardis E.R."/>
            <person name="Wilson R.K."/>
        </authorList>
    </citation>
    <scope>NUCLEOTIDE SEQUENCE [LARGE SCALE GENOMIC DNA]</scope>
    <source>
        <strain evidence="7 8">Glennie</strain>
    </source>
</reference>
<dbReference type="InterPro" id="IPR045371">
    <property type="entry name" value="ADAMTS_CR_3"/>
</dbReference>
<feature type="region of interest" description="Disordered" evidence="5">
    <location>
        <begin position="360"/>
        <end position="389"/>
    </location>
</feature>
<dbReference type="InterPro" id="IPR013273">
    <property type="entry name" value="ADAMTS/ADAMTS-like"/>
</dbReference>
<dbReference type="GO" id="GO:0005576">
    <property type="term" value="C:extracellular region"/>
    <property type="evidence" value="ECO:0007669"/>
    <property type="project" value="UniProtKB-SubCell"/>
</dbReference>
<evidence type="ECO:0000256" key="4">
    <source>
        <dbReference type="PIRSR" id="PIRSR613273-3"/>
    </source>
</evidence>
<dbReference type="InterPro" id="IPR050439">
    <property type="entry name" value="ADAMTS_ADAMTS-like"/>
</dbReference>
<dbReference type="InterPro" id="IPR010294">
    <property type="entry name" value="ADAMTS_spacer1"/>
</dbReference>
<evidence type="ECO:0000256" key="2">
    <source>
        <dbReference type="ARBA" id="ARBA00022525"/>
    </source>
</evidence>
<dbReference type="FunFam" id="2.60.120.830:FF:000001">
    <property type="entry name" value="A disintegrin and metalloproteinase with thrombospondin motifs 1"/>
    <property type="match status" value="1"/>
</dbReference>
<dbReference type="InParanoid" id="F6TKV8"/>
<dbReference type="Pfam" id="PF00090">
    <property type="entry name" value="TSP_1"/>
    <property type="match status" value="1"/>
</dbReference>
<dbReference type="eggNOG" id="KOG3538">
    <property type="taxonomic scope" value="Eukaryota"/>
</dbReference>
<keyword evidence="2" id="KW-0964">Secreted</keyword>
<reference evidence="7" key="3">
    <citation type="submission" date="2025-09" db="UniProtKB">
        <authorList>
            <consortium name="Ensembl"/>
        </authorList>
    </citation>
    <scope>IDENTIFICATION</scope>
    <source>
        <strain evidence="7">Glennie</strain>
    </source>
</reference>
<dbReference type="InterPro" id="IPR000884">
    <property type="entry name" value="TSP1_rpt"/>
</dbReference>
<dbReference type="PANTHER" id="PTHR13723:SF173">
    <property type="entry name" value="ADAMTS-LIKE PROTEIN 5"/>
    <property type="match status" value="1"/>
</dbReference>
<dbReference type="InterPro" id="IPR008993">
    <property type="entry name" value="TIMP-like_OB-fold"/>
</dbReference>
<feature type="disulfide bond" evidence="4">
    <location>
        <begin position="82"/>
        <end position="116"/>
    </location>
</feature>
<dbReference type="PRINTS" id="PR01857">
    <property type="entry name" value="ADAMTSFAMILY"/>
</dbReference>
<dbReference type="InterPro" id="IPR036383">
    <property type="entry name" value="TSP1_rpt_sf"/>
</dbReference>
<evidence type="ECO:0000256" key="1">
    <source>
        <dbReference type="ARBA" id="ARBA00004613"/>
    </source>
</evidence>
<comment type="subcellular location">
    <subcellularLocation>
        <location evidence="1">Secreted</location>
    </subcellularLocation>
</comment>
<evidence type="ECO:0000256" key="3">
    <source>
        <dbReference type="ARBA" id="ARBA00023157"/>
    </source>
</evidence>
<gene>
    <name evidence="7" type="primary">ADAMTSL5</name>
</gene>
<dbReference type="Pfam" id="PF19236">
    <property type="entry name" value="ADAMTS_CR_3"/>
    <property type="match status" value="1"/>
</dbReference>
<dbReference type="Bgee" id="ENSOANG00000021927">
    <property type="expression patterns" value="Expressed in heart and 7 other cell types or tissues"/>
</dbReference>
<dbReference type="Pfam" id="PF05986">
    <property type="entry name" value="ADAMTS_spacer1"/>
    <property type="match status" value="1"/>
</dbReference>
<keyword evidence="8" id="KW-1185">Reference proteome</keyword>
<dbReference type="SUPFAM" id="SSF82895">
    <property type="entry name" value="TSP-1 type 1 repeat"/>
    <property type="match status" value="1"/>
</dbReference>
<dbReference type="PANTHER" id="PTHR13723">
    <property type="entry name" value="ADAMTS A DISINTEGRIN AND METALLOPROTEASE WITH THROMBOSPONDIN MOTIFS PROTEASE"/>
    <property type="match status" value="1"/>
</dbReference>
<name>F6TKV8_ORNAN</name>
<dbReference type="FunFam" id="2.40.50.120:FF:000021">
    <property type="entry name" value="ADAMTS like 5"/>
    <property type="match status" value="1"/>
</dbReference>
<evidence type="ECO:0000259" key="6">
    <source>
        <dbReference type="PROSITE" id="PS50189"/>
    </source>
</evidence>
<dbReference type="GO" id="GO:0030198">
    <property type="term" value="P:extracellular matrix organization"/>
    <property type="evidence" value="ECO:0007669"/>
    <property type="project" value="InterPro"/>
</dbReference>
<accession>F6TKV8</accession>
<evidence type="ECO:0000313" key="8">
    <source>
        <dbReference type="Proteomes" id="UP000002279"/>
    </source>
</evidence>
<dbReference type="InterPro" id="IPR001134">
    <property type="entry name" value="Netrin_domain"/>
</dbReference>
<protein>
    <submittedName>
        <fullName evidence="7">ADAMTS like 5</fullName>
    </submittedName>
</protein>
<dbReference type="AlphaFoldDB" id="F6TKV8"/>
<dbReference type="Gene3D" id="2.60.120.830">
    <property type="match status" value="1"/>
</dbReference>
<dbReference type="FunCoup" id="F6TKV8">
    <property type="interactions" value="52"/>
</dbReference>